<evidence type="ECO:0000313" key="2">
    <source>
        <dbReference type="EMBL" id="KAF2745827.1"/>
    </source>
</evidence>
<keyword evidence="1" id="KW-0732">Signal</keyword>
<sequence>MTHRRPLAARLITIPASTALLCQPALGRYCKCGIACICLSRGLSLIRRPNTSPGSTLSPDLDPRGLGITPQSAHTSWPCSIGEGHHSAPFRHAAPRCLFLLDRCLGPDPSSFMCSDGAPSRDETCDEMEISYDSCRRNTWVRVPRTRRAKTSGLFRQMSALQVESHCMEPSH</sequence>
<dbReference type="EMBL" id="MU006580">
    <property type="protein sequence ID" value="KAF2745827.1"/>
    <property type="molecule type" value="Genomic_DNA"/>
</dbReference>
<feature type="signal peptide" evidence="1">
    <location>
        <begin position="1"/>
        <end position="27"/>
    </location>
</feature>
<organism evidence="2 3">
    <name type="scientific">Sporormia fimetaria CBS 119925</name>
    <dbReference type="NCBI Taxonomy" id="1340428"/>
    <lineage>
        <taxon>Eukaryota</taxon>
        <taxon>Fungi</taxon>
        <taxon>Dikarya</taxon>
        <taxon>Ascomycota</taxon>
        <taxon>Pezizomycotina</taxon>
        <taxon>Dothideomycetes</taxon>
        <taxon>Pleosporomycetidae</taxon>
        <taxon>Pleosporales</taxon>
        <taxon>Sporormiaceae</taxon>
        <taxon>Sporormia</taxon>
    </lineage>
</organism>
<proteinExistence type="predicted"/>
<keyword evidence="3" id="KW-1185">Reference proteome</keyword>
<feature type="chain" id="PRO_5025422758" description="Secreted protein" evidence="1">
    <location>
        <begin position="28"/>
        <end position="172"/>
    </location>
</feature>
<evidence type="ECO:0008006" key="4">
    <source>
        <dbReference type="Google" id="ProtNLM"/>
    </source>
</evidence>
<accession>A0A6A6V9I7</accession>
<protein>
    <recommendedName>
        <fullName evidence="4">Secreted protein</fullName>
    </recommendedName>
</protein>
<name>A0A6A6V9I7_9PLEO</name>
<evidence type="ECO:0000256" key="1">
    <source>
        <dbReference type="SAM" id="SignalP"/>
    </source>
</evidence>
<reference evidence="2" key="1">
    <citation type="journal article" date="2020" name="Stud. Mycol.">
        <title>101 Dothideomycetes genomes: a test case for predicting lifestyles and emergence of pathogens.</title>
        <authorList>
            <person name="Haridas S."/>
            <person name="Albert R."/>
            <person name="Binder M."/>
            <person name="Bloem J."/>
            <person name="Labutti K."/>
            <person name="Salamov A."/>
            <person name="Andreopoulos B."/>
            <person name="Baker S."/>
            <person name="Barry K."/>
            <person name="Bills G."/>
            <person name="Bluhm B."/>
            <person name="Cannon C."/>
            <person name="Castanera R."/>
            <person name="Culley D."/>
            <person name="Daum C."/>
            <person name="Ezra D."/>
            <person name="Gonzalez J."/>
            <person name="Henrissat B."/>
            <person name="Kuo A."/>
            <person name="Liang C."/>
            <person name="Lipzen A."/>
            <person name="Lutzoni F."/>
            <person name="Magnuson J."/>
            <person name="Mondo S."/>
            <person name="Nolan M."/>
            <person name="Ohm R."/>
            <person name="Pangilinan J."/>
            <person name="Park H.-J."/>
            <person name="Ramirez L."/>
            <person name="Alfaro M."/>
            <person name="Sun H."/>
            <person name="Tritt A."/>
            <person name="Yoshinaga Y."/>
            <person name="Zwiers L.-H."/>
            <person name="Turgeon B."/>
            <person name="Goodwin S."/>
            <person name="Spatafora J."/>
            <person name="Crous P."/>
            <person name="Grigoriev I."/>
        </authorList>
    </citation>
    <scope>NUCLEOTIDE SEQUENCE</scope>
    <source>
        <strain evidence="2">CBS 119925</strain>
    </source>
</reference>
<evidence type="ECO:0000313" key="3">
    <source>
        <dbReference type="Proteomes" id="UP000799440"/>
    </source>
</evidence>
<dbReference type="AlphaFoldDB" id="A0A6A6V9I7"/>
<gene>
    <name evidence="2" type="ORF">M011DRAFT_122148</name>
</gene>
<dbReference type="Proteomes" id="UP000799440">
    <property type="component" value="Unassembled WGS sequence"/>
</dbReference>